<organism evidence="3 4">
    <name type="scientific">Halogeometricum borinquense</name>
    <dbReference type="NCBI Taxonomy" id="60847"/>
    <lineage>
        <taxon>Archaea</taxon>
        <taxon>Methanobacteriati</taxon>
        <taxon>Methanobacteriota</taxon>
        <taxon>Stenosarchaea group</taxon>
        <taxon>Halobacteria</taxon>
        <taxon>Halobacteriales</taxon>
        <taxon>Haloferacaceae</taxon>
        <taxon>Halogeometricum</taxon>
    </lineage>
</organism>
<dbReference type="Proteomes" id="UP000294028">
    <property type="component" value="Unassembled WGS sequence"/>
</dbReference>
<protein>
    <submittedName>
        <fullName evidence="3">Uncharacterized protein</fullName>
    </submittedName>
</protein>
<accession>A0A482T9K2</accession>
<evidence type="ECO:0000313" key="4">
    <source>
        <dbReference type="Proteomes" id="UP000294028"/>
    </source>
</evidence>
<dbReference type="RefSeq" id="WP_129783843.1">
    <property type="nucleotide sequence ID" value="NZ_RZHH01000002.1"/>
</dbReference>
<dbReference type="AlphaFoldDB" id="A0A482T9K2"/>
<keyword evidence="2" id="KW-0812">Transmembrane</keyword>
<dbReference type="Pfam" id="PF26262">
    <property type="entry name" value="DUF8066"/>
    <property type="match status" value="1"/>
</dbReference>
<feature type="transmembrane region" description="Helical" evidence="2">
    <location>
        <begin position="35"/>
        <end position="58"/>
    </location>
</feature>
<dbReference type="InterPro" id="IPR058379">
    <property type="entry name" value="DUF8066"/>
</dbReference>
<evidence type="ECO:0000256" key="1">
    <source>
        <dbReference type="SAM" id="MobiDB-lite"/>
    </source>
</evidence>
<evidence type="ECO:0000313" key="3">
    <source>
        <dbReference type="EMBL" id="RYJ13402.1"/>
    </source>
</evidence>
<sequence>MPTRSSVSSNEARIALVALCFGILSYSVFVETAILLGIMFCGGVFGLYLAYQLVGAFVRLVDSVERIADALEGSDGADRLRTAVRDSRSRTDDSRDDESRPDKSRSRVDDRW</sequence>
<name>A0A482T9K2_9EURY</name>
<dbReference type="EMBL" id="RZHH01000002">
    <property type="protein sequence ID" value="RYJ13402.1"/>
    <property type="molecule type" value="Genomic_DNA"/>
</dbReference>
<comment type="caution">
    <text evidence="3">The sequence shown here is derived from an EMBL/GenBank/DDBJ whole genome shotgun (WGS) entry which is preliminary data.</text>
</comment>
<keyword evidence="2" id="KW-1133">Transmembrane helix</keyword>
<keyword evidence="2" id="KW-0472">Membrane</keyword>
<feature type="region of interest" description="Disordered" evidence="1">
    <location>
        <begin position="82"/>
        <end position="112"/>
    </location>
</feature>
<gene>
    <name evidence="3" type="ORF">ELS19_05100</name>
</gene>
<feature type="transmembrane region" description="Helical" evidence="2">
    <location>
        <begin position="12"/>
        <end position="29"/>
    </location>
</feature>
<proteinExistence type="predicted"/>
<evidence type="ECO:0000256" key="2">
    <source>
        <dbReference type="SAM" id="Phobius"/>
    </source>
</evidence>
<reference evidence="3 4" key="1">
    <citation type="submission" date="2018-12" db="EMBL/GenBank/DDBJ databases">
        <title>Genome analysis provides insights into bioremediation potentialities of Halogeometricum borinquense strain N11.</title>
        <authorList>
            <person name="Najjari A."/>
            <person name="Youssef N."/>
            <person name="Fhoula I."/>
            <person name="Ben Dhia O."/>
            <person name="Mahjoubi M."/>
            <person name="Ouzari H.I."/>
            <person name="Cherif A."/>
        </authorList>
    </citation>
    <scope>NUCLEOTIDE SEQUENCE [LARGE SCALE GENOMIC DNA]</scope>
    <source>
        <strain evidence="3 4">N11</strain>
    </source>
</reference>